<sequence length="79" mass="9040">MAIPVRLFNQCQLSKKMPSSWHWDLASKQSHLPGMETWVTSTPVALRSGRMWQDHSKYDDSGSSSANRHPHHACLLLRL</sequence>
<dbReference type="HOGENOM" id="CLU_2606150_0_0_1"/>
<gene>
    <name evidence="1" type="ORF">FOPG_14932</name>
</gene>
<dbReference type="EMBL" id="KK033274">
    <property type="protein sequence ID" value="EXL69023.1"/>
    <property type="molecule type" value="Genomic_DNA"/>
</dbReference>
<dbReference type="AlphaFoldDB" id="X0H022"/>
<name>X0H022_FUSOX</name>
<organism evidence="1">
    <name type="scientific">Fusarium oxysporum f. sp. conglutinans race 2 54008</name>
    <dbReference type="NCBI Taxonomy" id="1089457"/>
    <lineage>
        <taxon>Eukaryota</taxon>
        <taxon>Fungi</taxon>
        <taxon>Dikarya</taxon>
        <taxon>Ascomycota</taxon>
        <taxon>Pezizomycotina</taxon>
        <taxon>Sordariomycetes</taxon>
        <taxon>Hypocreomycetidae</taxon>
        <taxon>Hypocreales</taxon>
        <taxon>Nectriaceae</taxon>
        <taxon>Fusarium</taxon>
        <taxon>Fusarium oxysporum species complex</taxon>
    </lineage>
</organism>
<reference evidence="1" key="1">
    <citation type="submission" date="2011-11" db="EMBL/GenBank/DDBJ databases">
        <title>The Genome Sequence of Fusarium oxysporum PHW808.</title>
        <authorList>
            <consortium name="The Broad Institute Genome Sequencing Platform"/>
            <person name="Ma L.-J."/>
            <person name="Gale L.R."/>
            <person name="Schwartz D.C."/>
            <person name="Zhou S."/>
            <person name="Corby-Kistler H."/>
            <person name="Young S.K."/>
            <person name="Zeng Q."/>
            <person name="Gargeya S."/>
            <person name="Fitzgerald M."/>
            <person name="Haas B."/>
            <person name="Abouelleil A."/>
            <person name="Alvarado L."/>
            <person name="Arachchi H.M."/>
            <person name="Berlin A."/>
            <person name="Brown A."/>
            <person name="Chapman S.B."/>
            <person name="Chen Z."/>
            <person name="Dunbar C."/>
            <person name="Freedman E."/>
            <person name="Gearin G."/>
            <person name="Goldberg J."/>
            <person name="Griggs A."/>
            <person name="Gujja S."/>
            <person name="Heiman D."/>
            <person name="Howarth C."/>
            <person name="Larson L."/>
            <person name="Lui A."/>
            <person name="MacDonald P.J.P."/>
            <person name="Montmayeur A."/>
            <person name="Murphy C."/>
            <person name="Neiman D."/>
            <person name="Pearson M."/>
            <person name="Priest M."/>
            <person name="Roberts A."/>
            <person name="Saif S."/>
            <person name="Shea T."/>
            <person name="Shenoy N."/>
            <person name="Sisk P."/>
            <person name="Stolte C."/>
            <person name="Sykes S."/>
            <person name="Wortman J."/>
            <person name="Nusbaum C."/>
            <person name="Birren B."/>
        </authorList>
    </citation>
    <scope>NUCLEOTIDE SEQUENCE [LARGE SCALE GENOMIC DNA]</scope>
    <source>
        <strain evidence="1">54008</strain>
    </source>
</reference>
<dbReference type="Proteomes" id="UP000030676">
    <property type="component" value="Unassembled WGS sequence"/>
</dbReference>
<evidence type="ECO:0000313" key="1">
    <source>
        <dbReference type="EMBL" id="EXL69023.1"/>
    </source>
</evidence>
<proteinExistence type="predicted"/>
<protein>
    <submittedName>
        <fullName evidence="1">Uncharacterized protein</fullName>
    </submittedName>
</protein>
<accession>X0H022</accession>
<reference evidence="1" key="2">
    <citation type="submission" date="2014-03" db="EMBL/GenBank/DDBJ databases">
        <title>The Genome Annotation of Fusarium oxysporum PHW808.</title>
        <authorList>
            <consortium name="The Broad Institute Genomics Platform"/>
            <person name="Ma L.-J."/>
            <person name="Corby-Kistler H."/>
            <person name="Broz K."/>
            <person name="Gale L.R."/>
            <person name="Jonkers W."/>
            <person name="O'Donnell K."/>
            <person name="Ploetz R."/>
            <person name="Steinberg C."/>
            <person name="Schwartz D.C."/>
            <person name="VanEtten H."/>
            <person name="Zhou S."/>
            <person name="Young S.K."/>
            <person name="Zeng Q."/>
            <person name="Gargeya S."/>
            <person name="Fitzgerald M."/>
            <person name="Abouelleil A."/>
            <person name="Alvarado L."/>
            <person name="Chapman S.B."/>
            <person name="Gainer-Dewar J."/>
            <person name="Goldberg J."/>
            <person name="Griggs A."/>
            <person name="Gujja S."/>
            <person name="Hansen M."/>
            <person name="Howarth C."/>
            <person name="Imamovic A."/>
            <person name="Ireland A."/>
            <person name="Larimer J."/>
            <person name="McCowan C."/>
            <person name="Murphy C."/>
            <person name="Pearson M."/>
            <person name="Poon T.W."/>
            <person name="Priest M."/>
            <person name="Roberts A."/>
            <person name="Saif S."/>
            <person name="Shea T."/>
            <person name="Sykes S."/>
            <person name="Wortman J."/>
            <person name="Nusbaum C."/>
            <person name="Birren B."/>
        </authorList>
    </citation>
    <scope>NUCLEOTIDE SEQUENCE</scope>
    <source>
        <strain evidence="1">54008</strain>
    </source>
</reference>